<dbReference type="EMBL" id="FCOB02000007">
    <property type="protein sequence ID" value="SAK58190.1"/>
    <property type="molecule type" value="Genomic_DNA"/>
</dbReference>
<comment type="caution">
    <text evidence="1">The sequence shown here is derived from an EMBL/GenBank/DDBJ whole genome shotgun (WGS) entry which is preliminary data.</text>
</comment>
<accession>A0A158AKD7</accession>
<gene>
    <name evidence="1" type="ORF">AWB83_01970</name>
</gene>
<sequence>MVGSVSGGCIEDDPIDRVRQRGIEQERPQALKYGVSAQEAHRFGLPCGGTIQLVLEPLTLASGLAELRAAVEAGRLVARTLDMATGAARLEPAQATDGVLFDGTTLLTIHGPRYRAICAASRGWIARSR</sequence>
<dbReference type="AlphaFoldDB" id="A0A158AKD7"/>
<dbReference type="Proteomes" id="UP000054978">
    <property type="component" value="Unassembled WGS sequence"/>
</dbReference>
<protein>
    <submittedName>
        <fullName evidence="1">Xanthine dehydrogenase accessory factor</fullName>
    </submittedName>
</protein>
<proteinExistence type="predicted"/>
<dbReference type="STRING" id="1777144.AWB83_01970"/>
<evidence type="ECO:0000313" key="1">
    <source>
        <dbReference type="EMBL" id="SAK58190.1"/>
    </source>
</evidence>
<keyword evidence="2" id="KW-1185">Reference proteome</keyword>
<organism evidence="1 2">
    <name type="scientific">Caballeronia ptereochthonis</name>
    <dbReference type="NCBI Taxonomy" id="1777144"/>
    <lineage>
        <taxon>Bacteria</taxon>
        <taxon>Pseudomonadati</taxon>
        <taxon>Pseudomonadota</taxon>
        <taxon>Betaproteobacteria</taxon>
        <taxon>Burkholderiales</taxon>
        <taxon>Burkholderiaceae</taxon>
        <taxon>Caballeronia</taxon>
    </lineage>
</organism>
<reference evidence="1" key="1">
    <citation type="submission" date="2016-01" db="EMBL/GenBank/DDBJ databases">
        <authorList>
            <person name="Peeters C."/>
        </authorList>
    </citation>
    <scope>NUCLEOTIDE SEQUENCE [LARGE SCALE GENOMIC DNA]</scope>
    <source>
        <strain evidence="1">LMG 29326</strain>
    </source>
</reference>
<name>A0A158AKD7_9BURK</name>
<evidence type="ECO:0000313" key="2">
    <source>
        <dbReference type="Proteomes" id="UP000054978"/>
    </source>
</evidence>